<keyword evidence="5" id="KW-0614">Plasmid</keyword>
<gene>
    <name evidence="5" type="ORF">Cha6605_6428</name>
</gene>
<keyword evidence="1" id="KW-0175">Coiled coil</keyword>
<dbReference type="KEGG" id="cmp:Cha6605_6428"/>
<dbReference type="RefSeq" id="WP_015162895.1">
    <property type="nucleotide sequence ID" value="NC_019698.1"/>
</dbReference>
<feature type="compositionally biased region" description="Basic and acidic residues" evidence="2">
    <location>
        <begin position="188"/>
        <end position="201"/>
    </location>
</feature>
<evidence type="ECO:0000313" key="5">
    <source>
        <dbReference type="EMBL" id="AFY97245.1"/>
    </source>
</evidence>
<proteinExistence type="predicted"/>
<dbReference type="Pfam" id="PF03432">
    <property type="entry name" value="Relaxase"/>
    <property type="match status" value="1"/>
</dbReference>
<dbReference type="AlphaFoldDB" id="K9UR29"/>
<organism evidence="5 6">
    <name type="scientific">Chamaesiphon minutus (strain ATCC 27169 / PCC 6605)</name>
    <dbReference type="NCBI Taxonomy" id="1173020"/>
    <lineage>
        <taxon>Bacteria</taxon>
        <taxon>Bacillati</taxon>
        <taxon>Cyanobacteriota</taxon>
        <taxon>Cyanophyceae</taxon>
        <taxon>Gomontiellales</taxon>
        <taxon>Chamaesiphonaceae</taxon>
        <taxon>Chamaesiphon</taxon>
    </lineage>
</organism>
<feature type="domain" description="MobA/VirD2-like nuclease" evidence="3">
    <location>
        <begin position="24"/>
        <end position="156"/>
    </location>
</feature>
<protein>
    <submittedName>
        <fullName evidence="5">Relaxase/mobilization nuclease</fullName>
    </submittedName>
</protein>
<sequence length="442" mass="51196">MIGKRVKATATKSGGKHAGSLVDYITKDKDKHKVMQIGGKNFISDRLVGQRLEMMALAGENPRSKNPLNHYVLSWREQERPTPDQIDSAVDILLAEMEMQEHQVIYAAHQDTHNIHVHVVINRIHPDTIQPIQINRGFDIEALHRAVAKIEYVQGWQPLENAKYQIDEDGKIVERQDYQQQQPQPKQRAADFENRTGEKSAQRIGIETLAPIVKAANDWQQLHQQLAQAGAKYEQKGTGAIVTIGETVIKASSIDRAASFSNLQKRLGTYEPPIQDLDIAPISPQPLMEQMPPGWQQYTQLRSDYYTNKTADADALRQKWDERFQQLAELQTQERERLLAGQWQGKGAILNALRHSLAEDQKEEKQKLQQEQEAERERLREKYQQFPSFEEWQRLRGREDLAERWRYRHGEESPNLERIEVRQQQEREVERVSQDYGMSMGM</sequence>
<name>K9UR29_CHAP6</name>
<feature type="region of interest" description="Disordered" evidence="2">
    <location>
        <begin position="176"/>
        <end position="201"/>
    </location>
</feature>
<dbReference type="EMBL" id="CP003602">
    <property type="protein sequence ID" value="AFY97245.1"/>
    <property type="molecule type" value="Genomic_DNA"/>
</dbReference>
<dbReference type="InterPro" id="IPR054462">
    <property type="entry name" value="TraI_M"/>
</dbReference>
<keyword evidence="6" id="KW-1185">Reference proteome</keyword>
<geneLocation type="plasmid" evidence="5 6">
    <name>pCHA6605.02</name>
</geneLocation>
<evidence type="ECO:0000256" key="1">
    <source>
        <dbReference type="SAM" id="Coils"/>
    </source>
</evidence>
<evidence type="ECO:0000256" key="2">
    <source>
        <dbReference type="SAM" id="MobiDB-lite"/>
    </source>
</evidence>
<dbReference type="Proteomes" id="UP000010366">
    <property type="component" value="Plasmid pCHA6605.02"/>
</dbReference>
<dbReference type="Pfam" id="PF22863">
    <property type="entry name" value="TraI_middle"/>
    <property type="match status" value="1"/>
</dbReference>
<dbReference type="NCBIfam" id="NF041893">
    <property type="entry name" value="TraI_MobP_relax"/>
    <property type="match status" value="1"/>
</dbReference>
<evidence type="ECO:0000259" key="4">
    <source>
        <dbReference type="Pfam" id="PF22863"/>
    </source>
</evidence>
<accession>K9UR29</accession>
<feature type="coiled-coil region" evidence="1">
    <location>
        <begin position="354"/>
        <end position="385"/>
    </location>
</feature>
<reference evidence="5 6" key="1">
    <citation type="submission" date="2012-05" db="EMBL/GenBank/DDBJ databases">
        <title>Finished plasmid 2 of genome of Chamaesiphon sp. PCC 6605.</title>
        <authorList>
            <consortium name="US DOE Joint Genome Institute"/>
            <person name="Gugger M."/>
            <person name="Coursin T."/>
            <person name="Rippka R."/>
            <person name="Tandeau De Marsac N."/>
            <person name="Huntemann M."/>
            <person name="Wei C.-L."/>
            <person name="Han J."/>
            <person name="Detter J.C."/>
            <person name="Han C."/>
            <person name="Tapia R."/>
            <person name="Chen A."/>
            <person name="Kyrpides N."/>
            <person name="Mavromatis K."/>
            <person name="Markowitz V."/>
            <person name="Szeto E."/>
            <person name="Ivanova N."/>
            <person name="Pagani I."/>
            <person name="Pati A."/>
            <person name="Goodwin L."/>
            <person name="Nordberg H.P."/>
            <person name="Cantor M.N."/>
            <person name="Hua S.X."/>
            <person name="Woyke T."/>
            <person name="Kerfeld C.A."/>
        </authorList>
    </citation>
    <scope>NUCLEOTIDE SEQUENCE [LARGE SCALE GENOMIC DNA]</scope>
    <source>
        <strain evidence="6">ATCC 27169 / PCC 6605</strain>
        <plasmid evidence="6">Plasmid pCHA6605.02</plasmid>
    </source>
</reference>
<evidence type="ECO:0000313" key="6">
    <source>
        <dbReference type="Proteomes" id="UP000010366"/>
    </source>
</evidence>
<dbReference type="InterPro" id="IPR049751">
    <property type="entry name" value="TraI/MobA_relaxases"/>
</dbReference>
<feature type="domain" description="TraI-like middle" evidence="4">
    <location>
        <begin position="187"/>
        <end position="272"/>
    </location>
</feature>
<feature type="compositionally biased region" description="Low complexity" evidence="2">
    <location>
        <begin position="178"/>
        <end position="187"/>
    </location>
</feature>
<evidence type="ECO:0000259" key="3">
    <source>
        <dbReference type="Pfam" id="PF03432"/>
    </source>
</evidence>
<dbReference type="OrthoDB" id="279005at2"/>
<dbReference type="HOGENOM" id="CLU_036578_0_0_3"/>
<dbReference type="InterPro" id="IPR005094">
    <property type="entry name" value="Endonuclease_MobA/VirD2"/>
</dbReference>